<proteinExistence type="predicted"/>
<evidence type="ECO:0000256" key="1">
    <source>
        <dbReference type="SAM" id="MobiDB-lite"/>
    </source>
</evidence>
<dbReference type="AlphaFoldDB" id="A0A4V2JYM0"/>
<reference evidence="2" key="1">
    <citation type="submission" date="2019-01" db="EMBL/GenBank/DDBJ databases">
        <title>Draft genome sequences of three monokaryotic isolates of the white-rot basidiomycete fungus Dichomitus squalens.</title>
        <authorList>
            <consortium name="DOE Joint Genome Institute"/>
            <person name="Lopez S.C."/>
            <person name="Andreopoulos B."/>
            <person name="Pangilinan J."/>
            <person name="Lipzen A."/>
            <person name="Riley R."/>
            <person name="Ahrendt S."/>
            <person name="Ng V."/>
            <person name="Barry K."/>
            <person name="Daum C."/>
            <person name="Grigoriev I.V."/>
            <person name="Hilden K.S."/>
            <person name="Makela M.R."/>
            <person name="de Vries R.P."/>
        </authorList>
    </citation>
    <scope>NUCLEOTIDE SEQUENCE [LARGE SCALE GENOMIC DNA]</scope>
    <source>
        <strain evidence="2">OM18370.1</strain>
    </source>
</reference>
<dbReference type="OrthoDB" id="2765668at2759"/>
<dbReference type="EMBL" id="ML143589">
    <property type="protein sequence ID" value="TBU21623.1"/>
    <property type="molecule type" value="Genomic_DNA"/>
</dbReference>
<gene>
    <name evidence="2" type="ORF">BD311DRAFT_743477</name>
</gene>
<organism evidence="2">
    <name type="scientific">Dichomitus squalens</name>
    <dbReference type="NCBI Taxonomy" id="114155"/>
    <lineage>
        <taxon>Eukaryota</taxon>
        <taxon>Fungi</taxon>
        <taxon>Dikarya</taxon>
        <taxon>Basidiomycota</taxon>
        <taxon>Agaricomycotina</taxon>
        <taxon>Agaricomycetes</taxon>
        <taxon>Polyporales</taxon>
        <taxon>Polyporaceae</taxon>
        <taxon>Dichomitus</taxon>
    </lineage>
</organism>
<name>A0A4V2JYM0_9APHY</name>
<accession>A0A4V2JYM0</accession>
<feature type="compositionally biased region" description="Polar residues" evidence="1">
    <location>
        <begin position="105"/>
        <end position="117"/>
    </location>
</feature>
<evidence type="ECO:0000313" key="2">
    <source>
        <dbReference type="EMBL" id="TBU21623.1"/>
    </source>
</evidence>
<feature type="region of interest" description="Disordered" evidence="1">
    <location>
        <begin position="47"/>
        <end position="125"/>
    </location>
</feature>
<feature type="region of interest" description="Disordered" evidence="1">
    <location>
        <begin position="181"/>
        <end position="203"/>
    </location>
</feature>
<protein>
    <submittedName>
        <fullName evidence="2">Uncharacterized protein</fullName>
    </submittedName>
</protein>
<dbReference type="Proteomes" id="UP000292957">
    <property type="component" value="Unassembled WGS sequence"/>
</dbReference>
<sequence>MHVYENDTIGDALDVLASAAAGARPLLSPGSCLEGVATLSASTTNVAAPQLDRTEPQTPRVVFGSPPPRVLTTPPEKPPAKSRKSRKSTAAARDNARQKKHVSNDMETNSAALTNTAPEKDTSHCSVVPTAVGDKLKAATSPALGRGKRQRVVTARALDESPDMSAVNKLKRRAQTALGISLADSNQTERVAPEVKRRKRGSN</sequence>